<dbReference type="SUPFAM" id="SSF53474">
    <property type="entry name" value="alpha/beta-Hydrolases"/>
    <property type="match status" value="1"/>
</dbReference>
<proteinExistence type="predicted"/>
<dbReference type="InterPro" id="IPR005944">
    <property type="entry name" value="Pro_iminopeptidase"/>
</dbReference>
<dbReference type="Gene3D" id="3.40.50.1820">
    <property type="entry name" value="alpha/beta hydrolase"/>
    <property type="match status" value="1"/>
</dbReference>
<gene>
    <name evidence="2" type="ORF">J0H45_03125</name>
</gene>
<keyword evidence="2" id="KW-0378">Hydrolase</keyword>
<sequence length="54" mass="5985">MRTRYPAITPYDTGTLKGDERHTLYYEQCGNPDGKPVVMLHGGPGGGCTEKMRQ</sequence>
<dbReference type="PANTHER" id="PTHR43722:SF1">
    <property type="entry name" value="PROLINE IMINOPEPTIDASE"/>
    <property type="match status" value="1"/>
</dbReference>
<protein>
    <recommendedName>
        <fullName evidence="1">Proline iminopeptidase</fullName>
    </recommendedName>
</protein>
<keyword evidence="2" id="KW-0031">Aminopeptidase</keyword>
<evidence type="ECO:0000256" key="1">
    <source>
        <dbReference type="ARBA" id="ARBA00021843"/>
    </source>
</evidence>
<evidence type="ECO:0000313" key="3">
    <source>
        <dbReference type="Proteomes" id="UP000664815"/>
    </source>
</evidence>
<accession>A0A9D8PTX3</accession>
<dbReference type="InterPro" id="IPR029058">
    <property type="entry name" value="AB_hydrolase_fold"/>
</dbReference>
<dbReference type="Proteomes" id="UP000664815">
    <property type="component" value="Unassembled WGS sequence"/>
</dbReference>
<dbReference type="GO" id="GO:0006508">
    <property type="term" value="P:proteolysis"/>
    <property type="evidence" value="ECO:0007669"/>
    <property type="project" value="InterPro"/>
</dbReference>
<dbReference type="AlphaFoldDB" id="A0A9D8PTX3"/>
<keyword evidence="2" id="KW-0645">Protease</keyword>
<reference evidence="2" key="1">
    <citation type="submission" date="2021-02" db="EMBL/GenBank/DDBJ databases">
        <title>Thiocyanate and organic carbon inputs drive convergent selection for specific autotrophic Afipia and Thiobacillus strains within complex microbiomes.</title>
        <authorList>
            <person name="Huddy R.J."/>
            <person name="Sachdeva R."/>
            <person name="Kadzinga F."/>
            <person name="Kantor R.S."/>
            <person name="Harrison S.T.L."/>
            <person name="Banfield J.F."/>
        </authorList>
    </citation>
    <scope>NUCLEOTIDE SEQUENCE</scope>
    <source>
        <strain evidence="2">SCN18_10_11_15_R1_P_69_7</strain>
    </source>
</reference>
<dbReference type="GO" id="GO:0004177">
    <property type="term" value="F:aminopeptidase activity"/>
    <property type="evidence" value="ECO:0007669"/>
    <property type="project" value="UniProtKB-KW"/>
</dbReference>
<dbReference type="PANTHER" id="PTHR43722">
    <property type="entry name" value="PROLINE IMINOPEPTIDASE"/>
    <property type="match status" value="1"/>
</dbReference>
<evidence type="ECO:0000313" key="2">
    <source>
        <dbReference type="EMBL" id="MBN8798340.1"/>
    </source>
</evidence>
<feature type="non-terminal residue" evidence="2">
    <location>
        <position position="54"/>
    </location>
</feature>
<name>A0A9D8PTX3_9GAMM</name>
<organism evidence="2 3">
    <name type="scientific">Stenotrophomonas nitritireducens</name>
    <dbReference type="NCBI Taxonomy" id="83617"/>
    <lineage>
        <taxon>Bacteria</taxon>
        <taxon>Pseudomonadati</taxon>
        <taxon>Pseudomonadota</taxon>
        <taxon>Gammaproteobacteria</taxon>
        <taxon>Lysobacterales</taxon>
        <taxon>Lysobacteraceae</taxon>
        <taxon>Stenotrophomonas</taxon>
    </lineage>
</organism>
<dbReference type="EMBL" id="JAFKMG010000315">
    <property type="protein sequence ID" value="MBN8798340.1"/>
    <property type="molecule type" value="Genomic_DNA"/>
</dbReference>
<comment type="caution">
    <text evidence="2">The sequence shown here is derived from an EMBL/GenBank/DDBJ whole genome shotgun (WGS) entry which is preliminary data.</text>
</comment>
<dbReference type="GO" id="GO:0005737">
    <property type="term" value="C:cytoplasm"/>
    <property type="evidence" value="ECO:0007669"/>
    <property type="project" value="InterPro"/>
</dbReference>